<organism evidence="1 2">
    <name type="scientific">Vibrio phage fNo16</name>
    <dbReference type="NCBI Taxonomy" id="2315335"/>
    <lineage>
        <taxon>Viruses</taxon>
        <taxon>Varidnaviria</taxon>
        <taxon>Abadenavirae</taxon>
        <taxon>Produgelaviricota</taxon>
        <taxon>Belvinaviricetes</taxon>
        <taxon>Vinavirales</taxon>
        <taxon>Asemoviridae</taxon>
        <taxon>Elsinorevirus</taxon>
        <taxon>Elsinorevirus NO16</taxon>
    </lineage>
</organism>
<name>A0A3G1SVM4_9VIRU</name>
<gene>
    <name evidence="1" type="ORF">fNo16_0005</name>
</gene>
<protein>
    <submittedName>
        <fullName evidence="1">Uncharacterized protein</fullName>
    </submittedName>
</protein>
<accession>A0A3G1SVM4</accession>
<proteinExistence type="predicted"/>
<evidence type="ECO:0000313" key="1">
    <source>
        <dbReference type="EMBL" id="AXU40237.1"/>
    </source>
</evidence>
<keyword evidence="2" id="KW-1185">Reference proteome</keyword>
<sequence>MNRQIFDPIHLPCPDMAGCVNPDPTLTQKSLEMVATLRAKFAAQFSKKQKAEISAQYRQRCTVDGAKALGHEVEL</sequence>
<dbReference type="EMBL" id="MH730557">
    <property type="protein sequence ID" value="AXU40237.1"/>
    <property type="molecule type" value="Genomic_DNA"/>
</dbReference>
<reference evidence="1 2" key="1">
    <citation type="submission" date="2018-08" db="EMBL/GenBank/DDBJ databases">
        <title>Complete genome sequence of Vibrio anguillarum PM2-like non-tailed bacteriophage phiNo16.</title>
        <authorList>
            <person name="Kalatzis P.G."/>
            <person name="Carstens A.B."/>
            <person name="Katharios P."/>
            <person name="Castillo D."/>
            <person name="Hansen L.H."/>
            <person name="Middelboe M."/>
        </authorList>
    </citation>
    <scope>NUCLEOTIDE SEQUENCE [LARGE SCALE GENOMIC DNA]</scope>
</reference>
<dbReference type="Proteomes" id="UP000276974">
    <property type="component" value="Segment"/>
</dbReference>
<evidence type="ECO:0000313" key="2">
    <source>
        <dbReference type="Proteomes" id="UP000276974"/>
    </source>
</evidence>